<dbReference type="Proteomes" id="UP000246114">
    <property type="component" value="Unassembled WGS sequence"/>
</dbReference>
<comment type="caution">
    <text evidence="1">The sequence shown here is derived from an EMBL/GenBank/DDBJ whole genome shotgun (WGS) entry which is preliminary data.</text>
</comment>
<reference evidence="1 2" key="1">
    <citation type="submission" date="2018-03" db="EMBL/GenBank/DDBJ databases">
        <title>The uncultured portion of the human microbiome is neutrally assembled.</title>
        <authorList>
            <person name="Jeraldo P."/>
            <person name="Boardman L."/>
            <person name="White B.A."/>
            <person name="Nelson H."/>
            <person name="Goldenfeld N."/>
            <person name="Chia N."/>
        </authorList>
    </citation>
    <scope>NUCLEOTIDE SEQUENCE [LARGE SCALE GENOMIC DNA]</scope>
    <source>
        <strain evidence="1">CIM:MAG 903</strain>
    </source>
</reference>
<proteinExistence type="predicted"/>
<gene>
    <name evidence="1" type="ORF">DBY38_02090</name>
</gene>
<evidence type="ECO:0000313" key="1">
    <source>
        <dbReference type="EMBL" id="PWL55386.1"/>
    </source>
</evidence>
<evidence type="ECO:0000313" key="2">
    <source>
        <dbReference type="Proteomes" id="UP000246114"/>
    </source>
</evidence>
<organism evidence="1 2">
    <name type="scientific">Clostridium cadaveris</name>
    <dbReference type="NCBI Taxonomy" id="1529"/>
    <lineage>
        <taxon>Bacteria</taxon>
        <taxon>Bacillati</taxon>
        <taxon>Bacillota</taxon>
        <taxon>Clostridia</taxon>
        <taxon>Eubacteriales</taxon>
        <taxon>Clostridiaceae</taxon>
        <taxon>Clostridium</taxon>
    </lineage>
</organism>
<sequence>MIMREKLKKDLFDKRITDIVANRIYLIHVPEGEECGDIYIEYMFYNKSKTDYSSNRALYRKHYIQIDIFSIGDFTDLENALEEVLQEKGYCDIESVDGFEEKTKLYTLKYRCTYKERLNA</sequence>
<protein>
    <recommendedName>
        <fullName evidence="3">Prohead protease</fullName>
    </recommendedName>
</protein>
<accession>A0A316MAN0</accession>
<evidence type="ECO:0008006" key="3">
    <source>
        <dbReference type="Google" id="ProtNLM"/>
    </source>
</evidence>
<dbReference type="EMBL" id="QAMZ01000007">
    <property type="protein sequence ID" value="PWL55386.1"/>
    <property type="molecule type" value="Genomic_DNA"/>
</dbReference>
<name>A0A316MAN0_9CLOT</name>
<dbReference type="AlphaFoldDB" id="A0A316MAN0"/>